<comment type="caution">
    <text evidence="8">The sequence shown here is derived from an EMBL/GenBank/DDBJ whole genome shotgun (WGS) entry which is preliminary data.</text>
</comment>
<evidence type="ECO:0000313" key="8">
    <source>
        <dbReference type="EMBL" id="MEJ2901471.1"/>
    </source>
</evidence>
<sequence length="388" mass="43685">MKKQSGQSIIKLFLREAALVAKDHSLLLTLLIAPLLYAFFYGSIYINKEEQNVKLAVVDDDHSRLSRLLQQNIDNSPIVELIHFPNLEEAKEQMYRGNCQGYFYIPKGTESNLLTLKQSNVVLAVNAARFLPSSDILMNVQQICLTIGAGVRLQYFQKSEGMSSTIAMQNVLPVNLDYRPMFNERSSYGAFLLPGLLALILQQTLLIGLSESVAGERQHSRIGEWLRGGISTGIWGKGLFYLFLFSAYAFFFLNVNYNLLNLPMRGNGFELSVLLILFILTLIPMAQFIGSLFKSQLLCLQMMAFSTYPIFLITGYSWPFESLPLAVQWLSKLLPTTPFIQIYSSIVQSGASLSANPSALIHLILLWCFYSVIAYIRLNMLKKNLLSA</sequence>
<accession>A0ABU8NIE8</accession>
<evidence type="ECO:0000256" key="1">
    <source>
        <dbReference type="ARBA" id="ARBA00004651"/>
    </source>
</evidence>
<evidence type="ECO:0000259" key="7">
    <source>
        <dbReference type="Pfam" id="PF12698"/>
    </source>
</evidence>
<evidence type="ECO:0000256" key="5">
    <source>
        <dbReference type="ARBA" id="ARBA00023136"/>
    </source>
</evidence>
<name>A0ABU8NIE8_9SPHI</name>
<keyword evidence="3 6" id="KW-0812">Transmembrane</keyword>
<protein>
    <submittedName>
        <fullName evidence="8">ABC transporter permease</fullName>
    </submittedName>
</protein>
<gene>
    <name evidence="8" type="ORF">WAE58_03505</name>
</gene>
<feature type="transmembrane region" description="Helical" evidence="6">
    <location>
        <begin position="359"/>
        <end position="378"/>
    </location>
</feature>
<keyword evidence="2" id="KW-1003">Cell membrane</keyword>
<dbReference type="Gene3D" id="3.40.1710.10">
    <property type="entry name" value="abc type-2 transporter like domain"/>
    <property type="match status" value="1"/>
</dbReference>
<evidence type="ECO:0000256" key="6">
    <source>
        <dbReference type="SAM" id="Phobius"/>
    </source>
</evidence>
<keyword evidence="4 6" id="KW-1133">Transmembrane helix</keyword>
<organism evidence="8 9">
    <name type="scientific">Pedobacter panaciterrae</name>
    <dbReference type="NCBI Taxonomy" id="363849"/>
    <lineage>
        <taxon>Bacteria</taxon>
        <taxon>Pseudomonadati</taxon>
        <taxon>Bacteroidota</taxon>
        <taxon>Sphingobacteriia</taxon>
        <taxon>Sphingobacteriales</taxon>
        <taxon>Sphingobacteriaceae</taxon>
        <taxon>Pedobacter</taxon>
    </lineage>
</organism>
<keyword evidence="9" id="KW-1185">Reference proteome</keyword>
<proteinExistence type="predicted"/>
<dbReference type="Proteomes" id="UP001378956">
    <property type="component" value="Unassembled WGS sequence"/>
</dbReference>
<dbReference type="RefSeq" id="WP_337715231.1">
    <property type="nucleotide sequence ID" value="NZ_JBBEUB010000001.1"/>
</dbReference>
<reference evidence="8 9" key="1">
    <citation type="submission" date="2024-03" db="EMBL/GenBank/DDBJ databases">
        <title>Sequence of Lycoming College Course Isolates.</title>
        <authorList>
            <person name="Plotts O."/>
            <person name="Newman J."/>
        </authorList>
    </citation>
    <scope>NUCLEOTIDE SEQUENCE [LARGE SCALE GENOMIC DNA]</scope>
    <source>
        <strain evidence="8 9">CJB-3</strain>
    </source>
</reference>
<feature type="domain" description="ABC-2 type transporter transmembrane" evidence="7">
    <location>
        <begin position="25"/>
        <end position="373"/>
    </location>
</feature>
<dbReference type="PANTHER" id="PTHR30294">
    <property type="entry name" value="MEMBRANE COMPONENT OF ABC TRANSPORTER YHHJ-RELATED"/>
    <property type="match status" value="1"/>
</dbReference>
<keyword evidence="5 6" id="KW-0472">Membrane</keyword>
<feature type="transmembrane region" description="Helical" evidence="6">
    <location>
        <begin position="271"/>
        <end position="290"/>
    </location>
</feature>
<dbReference type="EMBL" id="JBBEUB010000001">
    <property type="protein sequence ID" value="MEJ2901471.1"/>
    <property type="molecule type" value="Genomic_DNA"/>
</dbReference>
<dbReference type="InterPro" id="IPR013525">
    <property type="entry name" value="ABC2_TM"/>
</dbReference>
<evidence type="ECO:0000313" key="9">
    <source>
        <dbReference type="Proteomes" id="UP001378956"/>
    </source>
</evidence>
<evidence type="ECO:0000256" key="3">
    <source>
        <dbReference type="ARBA" id="ARBA00022692"/>
    </source>
</evidence>
<evidence type="ECO:0000256" key="2">
    <source>
        <dbReference type="ARBA" id="ARBA00022475"/>
    </source>
</evidence>
<feature type="transmembrane region" description="Helical" evidence="6">
    <location>
        <begin position="25"/>
        <end position="46"/>
    </location>
</feature>
<feature type="transmembrane region" description="Helical" evidence="6">
    <location>
        <begin position="188"/>
        <end position="209"/>
    </location>
</feature>
<comment type="subcellular location">
    <subcellularLocation>
        <location evidence="1">Cell membrane</location>
        <topology evidence="1">Multi-pass membrane protein</topology>
    </subcellularLocation>
</comment>
<dbReference type="InterPro" id="IPR051449">
    <property type="entry name" value="ABC-2_transporter_component"/>
</dbReference>
<feature type="transmembrane region" description="Helical" evidence="6">
    <location>
        <begin position="230"/>
        <end position="251"/>
    </location>
</feature>
<dbReference type="Pfam" id="PF12698">
    <property type="entry name" value="ABC2_membrane_3"/>
    <property type="match status" value="1"/>
</dbReference>
<dbReference type="PANTHER" id="PTHR30294:SF46">
    <property type="entry name" value="ABC TRANSPORTER PERMEASE"/>
    <property type="match status" value="1"/>
</dbReference>
<feature type="transmembrane region" description="Helical" evidence="6">
    <location>
        <begin position="297"/>
        <end position="318"/>
    </location>
</feature>
<evidence type="ECO:0000256" key="4">
    <source>
        <dbReference type="ARBA" id="ARBA00022989"/>
    </source>
</evidence>